<feature type="domain" description="Methylmalonyl-CoA mutase alpha/beta chain catalytic" evidence="8">
    <location>
        <begin position="119"/>
        <end position="437"/>
    </location>
</feature>
<dbReference type="Gene3D" id="3.40.50.280">
    <property type="entry name" value="Cobalamin-binding domain"/>
    <property type="match status" value="1"/>
</dbReference>
<evidence type="ECO:0000259" key="8">
    <source>
        <dbReference type="Pfam" id="PF01642"/>
    </source>
</evidence>
<evidence type="ECO:0000256" key="6">
    <source>
        <dbReference type="ARBA" id="ARBA00023235"/>
    </source>
</evidence>
<dbReference type="AlphaFoldDB" id="A0A8J4DPR6"/>
<keyword evidence="7" id="KW-0170">Cobalt</keyword>
<comment type="caution">
    <text evidence="9">The sequence shown here is derived from an EMBL/GenBank/DDBJ whole genome shotgun (WGS) entry which is preliminary data.</text>
</comment>
<keyword evidence="10" id="KW-1185">Reference proteome</keyword>
<dbReference type="GO" id="GO:0031419">
    <property type="term" value="F:cobalamin binding"/>
    <property type="evidence" value="ECO:0007669"/>
    <property type="project" value="UniProtKB-KW"/>
</dbReference>
<accession>A0A8J4DPR6</accession>
<proteinExistence type="inferred from homology"/>
<dbReference type="GO" id="GO:0019678">
    <property type="term" value="P:propionate metabolic process, methylmalonyl pathway"/>
    <property type="evidence" value="ECO:0007669"/>
    <property type="project" value="TreeGrafter"/>
</dbReference>
<evidence type="ECO:0000256" key="7">
    <source>
        <dbReference type="ARBA" id="ARBA00023285"/>
    </source>
</evidence>
<evidence type="ECO:0000313" key="9">
    <source>
        <dbReference type="EMBL" id="GIJ44938.1"/>
    </source>
</evidence>
<comment type="cofactor">
    <cofactor evidence="1">
        <name>adenosylcob(III)alamin</name>
        <dbReference type="ChEBI" id="CHEBI:18408"/>
    </cofactor>
</comment>
<keyword evidence="5" id="KW-0846">Cobalamin</keyword>
<evidence type="ECO:0000313" key="10">
    <source>
        <dbReference type="Proteomes" id="UP000619260"/>
    </source>
</evidence>
<reference evidence="9" key="1">
    <citation type="submission" date="2021-01" db="EMBL/GenBank/DDBJ databases">
        <title>Whole genome shotgun sequence of Virgisporangium aliadipatigenens NBRC 105644.</title>
        <authorList>
            <person name="Komaki H."/>
            <person name="Tamura T."/>
        </authorList>
    </citation>
    <scope>NUCLEOTIDE SEQUENCE</scope>
    <source>
        <strain evidence="9">NBRC 105644</strain>
    </source>
</reference>
<dbReference type="SUPFAM" id="SSF51703">
    <property type="entry name" value="Cobalamin (vitamin B12)-dependent enzymes"/>
    <property type="match status" value="1"/>
</dbReference>
<comment type="similarity">
    <text evidence="2">Belongs to the methylmalonyl-CoA mutase family.</text>
</comment>
<comment type="subunit">
    <text evidence="3">Heterodimer of an alpha and a beta chain.</text>
</comment>
<dbReference type="PROSITE" id="PS00544">
    <property type="entry name" value="METMALONYL_COA_MUTASE"/>
    <property type="match status" value="1"/>
</dbReference>
<dbReference type="EMBL" id="BOPF01000005">
    <property type="protein sequence ID" value="GIJ44938.1"/>
    <property type="molecule type" value="Genomic_DNA"/>
</dbReference>
<dbReference type="EC" id="5.4.99.2" evidence="4"/>
<dbReference type="InterPro" id="IPR058549">
    <property type="entry name" value="MeMalonylCoA_mutase_a/b_site"/>
</dbReference>
<name>A0A8J4DPR6_9ACTN</name>
<dbReference type="InterPro" id="IPR006099">
    <property type="entry name" value="MeMalonylCoA_mutase_a/b_cat"/>
</dbReference>
<sequence>MTELSLAAGFPAASAQEWRRLAVAVLRKSGAAGADTPDEAVDELLATQTYDGIRLAPLHTAGTPAVRPPHVRAGAWEVRQRHGGTDAKRVNEEILADLDNGVGGVWLDGPLLPGMFDGVYLDLISVAVSRDAAGELLDAETLHGTLGLDPERDLDLIRVAVERHPGVRAVTVDGTRFHEEGASDAQELGCAVAEAVAHLRVLASSGLPVERASAQLEFRFAATADQFGTVAKLRAARLMWARVLQACGAPDSVRMYQHAVTSAVMLTARDPWTNLLRGTLACFGAGVGGADAVTVLPFDAAVGRPDGFARRIARNTQSLLIEEANVARVRDPAGGSWYVERRTAELARVAWEWFQEIERAGGFSAAADLIAERLAATWEKRRINIAHRRDPLTGLSEFPHLEEKPLVREAADGPRPARRYAADFERLRDRADAAPTRPTVFLATLGPVAAHTARVSFAANLFAAGGIATVHSGPEDFGASGTRVACICGTDKAYAEHAVGVAAALREAGATTVWLAGRPADHEGVDGYLYTGCDAIAALESTLEALA</sequence>
<dbReference type="Pfam" id="PF01642">
    <property type="entry name" value="MM_CoA_mutase"/>
    <property type="match status" value="1"/>
</dbReference>
<dbReference type="GO" id="GO:0005737">
    <property type="term" value="C:cytoplasm"/>
    <property type="evidence" value="ECO:0007669"/>
    <property type="project" value="TreeGrafter"/>
</dbReference>
<evidence type="ECO:0000256" key="2">
    <source>
        <dbReference type="ARBA" id="ARBA00008465"/>
    </source>
</evidence>
<evidence type="ECO:0000256" key="1">
    <source>
        <dbReference type="ARBA" id="ARBA00001922"/>
    </source>
</evidence>
<dbReference type="InterPro" id="IPR016176">
    <property type="entry name" value="Cbl-dep_enz_cat"/>
</dbReference>
<dbReference type="RefSeq" id="WP_203898491.1">
    <property type="nucleotide sequence ID" value="NZ_BOPF01000005.1"/>
</dbReference>
<dbReference type="PANTHER" id="PTHR48101:SF4">
    <property type="entry name" value="METHYLMALONYL-COA MUTASE, MITOCHONDRIAL"/>
    <property type="match status" value="1"/>
</dbReference>
<evidence type="ECO:0000256" key="4">
    <source>
        <dbReference type="ARBA" id="ARBA00012398"/>
    </source>
</evidence>
<keyword evidence="6" id="KW-0413">Isomerase</keyword>
<dbReference type="Proteomes" id="UP000619260">
    <property type="component" value="Unassembled WGS sequence"/>
</dbReference>
<evidence type="ECO:0000256" key="5">
    <source>
        <dbReference type="ARBA" id="ARBA00022628"/>
    </source>
</evidence>
<organism evidence="9 10">
    <name type="scientific">Virgisporangium aliadipatigenens</name>
    <dbReference type="NCBI Taxonomy" id="741659"/>
    <lineage>
        <taxon>Bacteria</taxon>
        <taxon>Bacillati</taxon>
        <taxon>Actinomycetota</taxon>
        <taxon>Actinomycetes</taxon>
        <taxon>Micromonosporales</taxon>
        <taxon>Micromonosporaceae</taxon>
        <taxon>Virgisporangium</taxon>
    </lineage>
</organism>
<dbReference type="CDD" id="cd03677">
    <property type="entry name" value="MM_CoA_mutase_beta"/>
    <property type="match status" value="1"/>
</dbReference>
<protein>
    <recommendedName>
        <fullName evidence="4">methylmalonyl-CoA mutase</fullName>
        <ecNumber evidence="4">5.4.99.2</ecNumber>
    </recommendedName>
</protein>
<dbReference type="Gene3D" id="3.20.20.240">
    <property type="entry name" value="Methylmalonyl-CoA mutase"/>
    <property type="match status" value="1"/>
</dbReference>
<gene>
    <name evidence="9" type="ORF">Val02_18240</name>
</gene>
<dbReference type="GO" id="GO:0004494">
    <property type="term" value="F:methylmalonyl-CoA mutase activity"/>
    <property type="evidence" value="ECO:0007669"/>
    <property type="project" value="UniProtKB-EC"/>
</dbReference>
<dbReference type="PANTHER" id="PTHR48101">
    <property type="entry name" value="METHYLMALONYL-COA MUTASE, MITOCHONDRIAL-RELATED"/>
    <property type="match status" value="1"/>
</dbReference>
<evidence type="ECO:0000256" key="3">
    <source>
        <dbReference type="ARBA" id="ARBA00011870"/>
    </source>
</evidence>